<accession>A0AAN9ABA5</accession>
<name>A0AAN9ABA5_HALRR</name>
<dbReference type="AlphaFoldDB" id="A0AAN9ABA5"/>
<reference evidence="2 3" key="1">
    <citation type="submission" date="2023-11" db="EMBL/GenBank/DDBJ databases">
        <title>Halocaridina rubra genome assembly.</title>
        <authorList>
            <person name="Smith C."/>
        </authorList>
    </citation>
    <scope>NUCLEOTIDE SEQUENCE [LARGE SCALE GENOMIC DNA]</scope>
    <source>
        <strain evidence="2">EP-1</strain>
        <tissue evidence="2">Whole</tissue>
    </source>
</reference>
<proteinExistence type="predicted"/>
<dbReference type="Proteomes" id="UP001381693">
    <property type="component" value="Unassembled WGS sequence"/>
</dbReference>
<protein>
    <submittedName>
        <fullName evidence="2">Uncharacterized protein</fullName>
    </submittedName>
</protein>
<gene>
    <name evidence="2" type="ORF">SK128_022362</name>
</gene>
<organism evidence="2 3">
    <name type="scientific">Halocaridina rubra</name>
    <name type="common">Hawaiian red shrimp</name>
    <dbReference type="NCBI Taxonomy" id="373956"/>
    <lineage>
        <taxon>Eukaryota</taxon>
        <taxon>Metazoa</taxon>
        <taxon>Ecdysozoa</taxon>
        <taxon>Arthropoda</taxon>
        <taxon>Crustacea</taxon>
        <taxon>Multicrustacea</taxon>
        <taxon>Malacostraca</taxon>
        <taxon>Eumalacostraca</taxon>
        <taxon>Eucarida</taxon>
        <taxon>Decapoda</taxon>
        <taxon>Pleocyemata</taxon>
        <taxon>Caridea</taxon>
        <taxon>Atyoidea</taxon>
        <taxon>Atyidae</taxon>
        <taxon>Halocaridina</taxon>
    </lineage>
</organism>
<sequence>MALAEELPTEGDITGTTTKHSLTGHAGSAKPCLLVLLPSEIESREITNYQIVKSEIPVGISTLHRA</sequence>
<comment type="caution">
    <text evidence="2">The sequence shown here is derived from an EMBL/GenBank/DDBJ whole genome shotgun (WGS) entry which is preliminary data.</text>
</comment>
<dbReference type="EMBL" id="JAXCGZ010004488">
    <property type="protein sequence ID" value="KAK7081728.1"/>
    <property type="molecule type" value="Genomic_DNA"/>
</dbReference>
<feature type="region of interest" description="Disordered" evidence="1">
    <location>
        <begin position="1"/>
        <end position="26"/>
    </location>
</feature>
<evidence type="ECO:0000313" key="3">
    <source>
        <dbReference type="Proteomes" id="UP001381693"/>
    </source>
</evidence>
<keyword evidence="3" id="KW-1185">Reference proteome</keyword>
<evidence type="ECO:0000313" key="2">
    <source>
        <dbReference type="EMBL" id="KAK7081728.1"/>
    </source>
</evidence>
<evidence type="ECO:0000256" key="1">
    <source>
        <dbReference type="SAM" id="MobiDB-lite"/>
    </source>
</evidence>